<accession>A0A392WB04</accession>
<name>A0A392WB04_9FABA</name>
<proteinExistence type="predicted"/>
<dbReference type="EMBL" id="LXQA011448106">
    <property type="protein sequence ID" value="MCI97587.1"/>
    <property type="molecule type" value="Genomic_DNA"/>
</dbReference>
<keyword evidence="2" id="KW-1185">Reference proteome</keyword>
<evidence type="ECO:0000313" key="2">
    <source>
        <dbReference type="Proteomes" id="UP000265520"/>
    </source>
</evidence>
<feature type="non-terminal residue" evidence="1">
    <location>
        <position position="50"/>
    </location>
</feature>
<sequence>LQKKNCLKAKTLRVAAALAARRANARRSSLPHSMKCTLRSMHLRVALKKE</sequence>
<comment type="caution">
    <text evidence="1">The sequence shown here is derived from an EMBL/GenBank/DDBJ whole genome shotgun (WGS) entry which is preliminary data.</text>
</comment>
<dbReference type="AlphaFoldDB" id="A0A392WB04"/>
<feature type="non-terminal residue" evidence="1">
    <location>
        <position position="1"/>
    </location>
</feature>
<organism evidence="1 2">
    <name type="scientific">Trifolium medium</name>
    <dbReference type="NCBI Taxonomy" id="97028"/>
    <lineage>
        <taxon>Eukaryota</taxon>
        <taxon>Viridiplantae</taxon>
        <taxon>Streptophyta</taxon>
        <taxon>Embryophyta</taxon>
        <taxon>Tracheophyta</taxon>
        <taxon>Spermatophyta</taxon>
        <taxon>Magnoliopsida</taxon>
        <taxon>eudicotyledons</taxon>
        <taxon>Gunneridae</taxon>
        <taxon>Pentapetalae</taxon>
        <taxon>rosids</taxon>
        <taxon>fabids</taxon>
        <taxon>Fabales</taxon>
        <taxon>Fabaceae</taxon>
        <taxon>Papilionoideae</taxon>
        <taxon>50 kb inversion clade</taxon>
        <taxon>NPAAA clade</taxon>
        <taxon>Hologalegina</taxon>
        <taxon>IRL clade</taxon>
        <taxon>Trifolieae</taxon>
        <taxon>Trifolium</taxon>
    </lineage>
</organism>
<dbReference type="Proteomes" id="UP000265520">
    <property type="component" value="Unassembled WGS sequence"/>
</dbReference>
<reference evidence="1 2" key="1">
    <citation type="journal article" date="2018" name="Front. Plant Sci.">
        <title>Red Clover (Trifolium pratense) and Zigzag Clover (T. medium) - A Picture of Genomic Similarities and Differences.</title>
        <authorList>
            <person name="Dluhosova J."/>
            <person name="Istvanek J."/>
            <person name="Nedelnik J."/>
            <person name="Repkova J."/>
        </authorList>
    </citation>
    <scope>NUCLEOTIDE SEQUENCE [LARGE SCALE GENOMIC DNA]</scope>
    <source>
        <strain evidence="2">cv. 10/8</strain>
        <tissue evidence="1">Leaf</tissue>
    </source>
</reference>
<protein>
    <submittedName>
        <fullName evidence="1">Uncharacterized protein</fullName>
    </submittedName>
</protein>
<evidence type="ECO:0000313" key="1">
    <source>
        <dbReference type="EMBL" id="MCI97587.1"/>
    </source>
</evidence>